<dbReference type="InterPro" id="IPR049696">
    <property type="entry name" value="HVO_0649-like"/>
</dbReference>
<dbReference type="EMBL" id="JBHSJG010000029">
    <property type="protein sequence ID" value="MFC4987740.1"/>
    <property type="molecule type" value="Genomic_DNA"/>
</dbReference>
<keyword evidence="2" id="KW-1185">Reference proteome</keyword>
<name>A0ABD5QDE9_9EURY</name>
<sequence>MAVQRARSPFDRLRQRLEDDELRCRACGHRDPDGGWRVTAAGSRVRYEYACPSCGAHETKTVRLDGYTGRR</sequence>
<dbReference type="NCBIfam" id="NF041911">
    <property type="entry name" value="HVO_0649"/>
    <property type="match status" value="1"/>
</dbReference>
<organism evidence="1 2">
    <name type="scientific">Saliphagus infecundisoli</name>
    <dbReference type="NCBI Taxonomy" id="1849069"/>
    <lineage>
        <taxon>Archaea</taxon>
        <taxon>Methanobacteriati</taxon>
        <taxon>Methanobacteriota</taxon>
        <taxon>Stenosarchaea group</taxon>
        <taxon>Halobacteria</taxon>
        <taxon>Halobacteriales</taxon>
        <taxon>Natrialbaceae</taxon>
        <taxon>Saliphagus</taxon>
    </lineage>
</organism>
<proteinExistence type="predicted"/>
<evidence type="ECO:0000313" key="2">
    <source>
        <dbReference type="Proteomes" id="UP001595925"/>
    </source>
</evidence>
<dbReference type="AlphaFoldDB" id="A0ABD5QDE9"/>
<reference evidence="1 2" key="1">
    <citation type="journal article" date="2019" name="Int. J. Syst. Evol. Microbiol.">
        <title>The Global Catalogue of Microorganisms (GCM) 10K type strain sequencing project: providing services to taxonomists for standard genome sequencing and annotation.</title>
        <authorList>
            <consortium name="The Broad Institute Genomics Platform"/>
            <consortium name="The Broad Institute Genome Sequencing Center for Infectious Disease"/>
            <person name="Wu L."/>
            <person name="Ma J."/>
        </authorList>
    </citation>
    <scope>NUCLEOTIDE SEQUENCE [LARGE SCALE GENOMIC DNA]</scope>
    <source>
        <strain evidence="1 2">CGMCC 1.15824</strain>
    </source>
</reference>
<evidence type="ECO:0000313" key="1">
    <source>
        <dbReference type="EMBL" id="MFC4987740.1"/>
    </source>
</evidence>
<dbReference type="RefSeq" id="WP_114576876.1">
    <property type="nucleotide sequence ID" value="NZ_JAIVEF010000002.1"/>
</dbReference>
<accession>A0ABD5QDE9</accession>
<protein>
    <submittedName>
        <fullName evidence="1">HVO_0649 family zinc finger protein</fullName>
    </submittedName>
</protein>
<comment type="caution">
    <text evidence="1">The sequence shown here is derived from an EMBL/GenBank/DDBJ whole genome shotgun (WGS) entry which is preliminary data.</text>
</comment>
<gene>
    <name evidence="1" type="ORF">ACFPFO_08175</name>
</gene>
<dbReference type="Proteomes" id="UP001595925">
    <property type="component" value="Unassembled WGS sequence"/>
</dbReference>